<protein>
    <submittedName>
        <fullName evidence="1">Uncharacterized protein</fullName>
    </submittedName>
</protein>
<gene>
    <name evidence="1" type="ORF">ACFFGN_18800</name>
</gene>
<comment type="caution">
    <text evidence="1">The sequence shown here is derived from an EMBL/GenBank/DDBJ whole genome shotgun (WGS) entry which is preliminary data.</text>
</comment>
<sequence>MATTLREDLEALVERWRSKNVRAYNFSKSAYHTGRTAARTTDIGDLSALLAAHPVEPRQPYDWQIARDVLDSPKDEGPGWQEMTPAQSAALAAKRIREALADPDHLGPLLDEALTLLRCFEAVQS</sequence>
<reference evidence="1 2" key="1">
    <citation type="submission" date="2024-09" db="EMBL/GenBank/DDBJ databases">
        <authorList>
            <person name="Sun Q."/>
            <person name="Mori K."/>
        </authorList>
    </citation>
    <scope>NUCLEOTIDE SEQUENCE [LARGE SCALE GENOMIC DNA]</scope>
    <source>
        <strain evidence="1 2">CGMCC 1.15906</strain>
    </source>
</reference>
<dbReference type="EMBL" id="JBHLTC010000022">
    <property type="protein sequence ID" value="MFC0626134.1"/>
    <property type="molecule type" value="Genomic_DNA"/>
</dbReference>
<organism evidence="1 2">
    <name type="scientific">Kribbella deserti</name>
    <dbReference type="NCBI Taxonomy" id="1926257"/>
    <lineage>
        <taxon>Bacteria</taxon>
        <taxon>Bacillati</taxon>
        <taxon>Actinomycetota</taxon>
        <taxon>Actinomycetes</taxon>
        <taxon>Propionibacteriales</taxon>
        <taxon>Kribbellaceae</taxon>
        <taxon>Kribbella</taxon>
    </lineage>
</organism>
<dbReference type="Proteomes" id="UP001589890">
    <property type="component" value="Unassembled WGS sequence"/>
</dbReference>
<evidence type="ECO:0000313" key="2">
    <source>
        <dbReference type="Proteomes" id="UP001589890"/>
    </source>
</evidence>
<keyword evidence="2" id="KW-1185">Reference proteome</keyword>
<name>A0ABV6QNB2_9ACTN</name>
<accession>A0ABV6QNB2</accession>
<proteinExistence type="predicted"/>
<dbReference type="RefSeq" id="WP_380049276.1">
    <property type="nucleotide sequence ID" value="NZ_JBHLTC010000022.1"/>
</dbReference>
<evidence type="ECO:0000313" key="1">
    <source>
        <dbReference type="EMBL" id="MFC0626134.1"/>
    </source>
</evidence>